<comment type="similarity">
    <text evidence="1 8">Belongs to the pseudouridine synthase RluA family.</text>
</comment>
<evidence type="ECO:0000313" key="11">
    <source>
        <dbReference type="Proteomes" id="UP001157353"/>
    </source>
</evidence>
<dbReference type="PANTHER" id="PTHR21600">
    <property type="entry name" value="MITOCHONDRIAL RNA PSEUDOURIDINE SYNTHASE"/>
    <property type="match status" value="1"/>
</dbReference>
<dbReference type="NCBIfam" id="TIGR00005">
    <property type="entry name" value="rluA_subfam"/>
    <property type="match status" value="1"/>
</dbReference>
<organism evidence="10 11">
    <name type="scientific">Psychromonas marina</name>
    <dbReference type="NCBI Taxonomy" id="88364"/>
    <lineage>
        <taxon>Bacteria</taxon>
        <taxon>Pseudomonadati</taxon>
        <taxon>Pseudomonadota</taxon>
        <taxon>Gammaproteobacteria</taxon>
        <taxon>Alteromonadales</taxon>
        <taxon>Psychromonadaceae</taxon>
        <taxon>Psychromonas</taxon>
    </lineage>
</organism>
<comment type="catalytic activity">
    <reaction evidence="6">
        <text>uridine(746) in 23S rRNA = pseudouridine(746) in 23S rRNA</text>
        <dbReference type="Rhea" id="RHEA:42548"/>
        <dbReference type="Rhea" id="RHEA-COMP:10109"/>
        <dbReference type="Rhea" id="RHEA-COMP:10110"/>
        <dbReference type="ChEBI" id="CHEBI:65314"/>
        <dbReference type="ChEBI" id="CHEBI:65315"/>
        <dbReference type="EC" id="5.4.99.29"/>
    </reaction>
</comment>
<evidence type="ECO:0000256" key="4">
    <source>
        <dbReference type="ARBA" id="ARBA00023235"/>
    </source>
</evidence>
<keyword evidence="3" id="KW-0819">tRNA processing</keyword>
<gene>
    <name evidence="10" type="primary">rluA</name>
    <name evidence="10" type="ORF">GCM10007916_32010</name>
</gene>
<dbReference type="Proteomes" id="UP001157353">
    <property type="component" value="Unassembled WGS sequence"/>
</dbReference>
<evidence type="ECO:0000256" key="7">
    <source>
        <dbReference type="ARBA" id="ARBA00037305"/>
    </source>
</evidence>
<dbReference type="InterPro" id="IPR006145">
    <property type="entry name" value="PsdUridine_synth_RsuA/RluA"/>
</dbReference>
<keyword evidence="11" id="KW-1185">Reference proteome</keyword>
<dbReference type="CDD" id="cd02869">
    <property type="entry name" value="PseudoU_synth_RluA_like"/>
    <property type="match status" value="1"/>
</dbReference>
<proteinExistence type="inferred from homology"/>
<comment type="caution">
    <text evidence="10">The sequence shown here is derived from an EMBL/GenBank/DDBJ whole genome shotgun (WGS) entry which is preliminary data.</text>
</comment>
<dbReference type="RefSeq" id="WP_284205227.1">
    <property type="nucleotide sequence ID" value="NZ_BSPQ01000019.1"/>
</dbReference>
<evidence type="ECO:0000313" key="10">
    <source>
        <dbReference type="EMBL" id="GLS92131.1"/>
    </source>
</evidence>
<evidence type="ECO:0000256" key="6">
    <source>
        <dbReference type="ARBA" id="ARBA00036916"/>
    </source>
</evidence>
<dbReference type="InterPro" id="IPR020103">
    <property type="entry name" value="PsdUridine_synth_cat_dom_sf"/>
</dbReference>
<dbReference type="Gene3D" id="3.30.2350.10">
    <property type="entry name" value="Pseudouridine synthase"/>
    <property type="match status" value="1"/>
</dbReference>
<evidence type="ECO:0000256" key="5">
    <source>
        <dbReference type="ARBA" id="ARBA00036184"/>
    </source>
</evidence>
<dbReference type="PROSITE" id="PS01129">
    <property type="entry name" value="PSI_RLU"/>
    <property type="match status" value="1"/>
</dbReference>
<keyword evidence="2" id="KW-0698">rRNA processing</keyword>
<sequence length="224" mass="25575">MPHFVYNPPQKPYLDILYQDEDIVVLNKPAGLLSVPGREKKHSDSLALRILRIWPTACVVHRLDLATSGLIVLAMRKSAQSHIGRQFQQKVIDKTYYARVEGIIEQDSGLVDLPIRCDWENRPRQIVDFEQGKSSQTEWKVIKREKQTTVVELTPLTGRTHQLRVHMQQIGHPIVGDDFYASEFGKKFSPQRLALHAGSITLTHPTTEQRVTFNCPPTFTPCNL</sequence>
<evidence type="ECO:0000259" key="9">
    <source>
        <dbReference type="Pfam" id="PF00849"/>
    </source>
</evidence>
<comment type="catalytic activity">
    <reaction evidence="8">
        <text>a uridine in RNA = a pseudouridine in RNA</text>
        <dbReference type="Rhea" id="RHEA:48348"/>
        <dbReference type="Rhea" id="RHEA-COMP:12068"/>
        <dbReference type="Rhea" id="RHEA-COMP:12069"/>
        <dbReference type="ChEBI" id="CHEBI:65314"/>
        <dbReference type="ChEBI" id="CHEBI:65315"/>
    </reaction>
</comment>
<dbReference type="Pfam" id="PF00849">
    <property type="entry name" value="PseudoU_synth_2"/>
    <property type="match status" value="1"/>
</dbReference>
<keyword evidence="4 8" id="KW-0413">Isomerase</keyword>
<dbReference type="InterPro" id="IPR050188">
    <property type="entry name" value="RluA_PseudoU_synthase"/>
</dbReference>
<dbReference type="EMBL" id="BSPQ01000019">
    <property type="protein sequence ID" value="GLS92131.1"/>
    <property type="molecule type" value="Genomic_DNA"/>
</dbReference>
<dbReference type="PANTHER" id="PTHR21600:SF91">
    <property type="entry name" value="DUAL-SPECIFICITY RNA PSEUDOURIDINE SYNTHASE RLUA"/>
    <property type="match status" value="1"/>
</dbReference>
<dbReference type="EC" id="5.4.99.-" evidence="8"/>
<accession>A0ABQ6E552</accession>
<comment type="function">
    <text evidence="7">Dual specificity enzyme that catalyzes the synthesis of pseudouridine from uracil-746 in 23S ribosomal RNA and from uracil-32 in the anticodon stem and loop of transfer RNAs.</text>
</comment>
<feature type="domain" description="Pseudouridine synthase RsuA/RluA-like" evidence="9">
    <location>
        <begin position="22"/>
        <end position="169"/>
    </location>
</feature>
<name>A0ABQ6E552_9GAMM</name>
<evidence type="ECO:0000256" key="1">
    <source>
        <dbReference type="ARBA" id="ARBA00010876"/>
    </source>
</evidence>
<evidence type="ECO:0000256" key="3">
    <source>
        <dbReference type="ARBA" id="ARBA00022694"/>
    </source>
</evidence>
<evidence type="ECO:0000256" key="2">
    <source>
        <dbReference type="ARBA" id="ARBA00022552"/>
    </source>
</evidence>
<dbReference type="InterPro" id="IPR006224">
    <property type="entry name" value="PsdUridine_synth_RluA-like_CS"/>
</dbReference>
<comment type="catalytic activity">
    <reaction evidence="5">
        <text>uridine(32) in tRNA = pseudouridine(32) in tRNA</text>
        <dbReference type="Rhea" id="RHEA:42544"/>
        <dbReference type="Rhea" id="RHEA-COMP:10107"/>
        <dbReference type="Rhea" id="RHEA-COMP:10108"/>
        <dbReference type="ChEBI" id="CHEBI:65314"/>
        <dbReference type="ChEBI" id="CHEBI:65315"/>
        <dbReference type="EC" id="5.4.99.28"/>
    </reaction>
</comment>
<protein>
    <recommendedName>
        <fullName evidence="8">Pseudouridine synthase</fullName>
        <ecNumber evidence="8">5.4.99.-</ecNumber>
    </recommendedName>
</protein>
<dbReference type="InterPro" id="IPR006225">
    <property type="entry name" value="PsdUridine_synth_RluC/D"/>
</dbReference>
<dbReference type="SUPFAM" id="SSF55120">
    <property type="entry name" value="Pseudouridine synthase"/>
    <property type="match status" value="1"/>
</dbReference>
<evidence type="ECO:0000256" key="8">
    <source>
        <dbReference type="RuleBase" id="RU362028"/>
    </source>
</evidence>
<comment type="function">
    <text evidence="8">Responsible for synthesis of pseudouridine from uracil.</text>
</comment>
<reference evidence="11" key="1">
    <citation type="journal article" date="2019" name="Int. J. Syst. Evol. Microbiol.">
        <title>The Global Catalogue of Microorganisms (GCM) 10K type strain sequencing project: providing services to taxonomists for standard genome sequencing and annotation.</title>
        <authorList>
            <consortium name="The Broad Institute Genomics Platform"/>
            <consortium name="The Broad Institute Genome Sequencing Center for Infectious Disease"/>
            <person name="Wu L."/>
            <person name="Ma J."/>
        </authorList>
    </citation>
    <scope>NUCLEOTIDE SEQUENCE [LARGE SCALE GENOMIC DNA]</scope>
    <source>
        <strain evidence="11">NBRC 103166</strain>
    </source>
</reference>